<evidence type="ECO:0000256" key="5">
    <source>
        <dbReference type="ARBA" id="ARBA00023049"/>
    </source>
</evidence>
<dbReference type="InterPro" id="IPR013647">
    <property type="entry name" value="OligopepF_N_dom"/>
</dbReference>
<evidence type="ECO:0000256" key="2">
    <source>
        <dbReference type="ARBA" id="ARBA00022723"/>
    </source>
</evidence>
<dbReference type="InterPro" id="IPR042088">
    <property type="entry name" value="OligoPept_F_C"/>
</dbReference>
<keyword evidence="5 6" id="KW-0482">Metalloprotease</keyword>
<feature type="domain" description="Oligopeptidase F N-terminal" evidence="8">
    <location>
        <begin position="127"/>
        <end position="181"/>
    </location>
</feature>
<evidence type="ECO:0000256" key="4">
    <source>
        <dbReference type="ARBA" id="ARBA00022833"/>
    </source>
</evidence>
<proteinExistence type="inferred from homology"/>
<comment type="function">
    <text evidence="6">Has oligopeptidase activity and degrades a variety of small bioactive peptides.</text>
</comment>
<dbReference type="Pfam" id="PF01432">
    <property type="entry name" value="Peptidase_M3"/>
    <property type="match status" value="1"/>
</dbReference>
<dbReference type="Gene3D" id="1.10.1370.20">
    <property type="entry name" value="Oligoendopeptidase f, C-terminal domain"/>
    <property type="match status" value="1"/>
</dbReference>
<dbReference type="Pfam" id="PF08439">
    <property type="entry name" value="Peptidase_M3_N"/>
    <property type="match status" value="1"/>
</dbReference>
<sequence length="598" mass="69676">MLSYTILHRGDKMKHNEIETQLTWDLSSLFENQAAFDKQYEAAQALLTDLSARKGHISDNLQSYIGFMEDEETFERYINNLTSYAHMATDVEPDNIQQQENLSKSFALYQQSVIALSFVPLEIIEHKEIIEEWLKEEDCRDFRYPMQELFRTIPHRLDEEKEAIMAKVSELERISSDTFEAFRLQYPDVMVDGKLQFLSDSTYHSFLHNSDANVRKEAFENFFGEYKRYQNTFMNLLSGHAKGQVFEARMRNFDSALQASLFGDGADEQLFYKVLDMANVKYREGLHDYFRYRKHVLKLEEQHPYDIFLPMVSDIDISYTIDESFDILKKALAPLGEEYVSLLQKAKDERWIDFMPCEGKIGGAYSGGSYDSKPFVLTNFNGTYESLSTLAHELGHSMHSYFSRRANRPMLCDYKIFVAEVASTVNEILLNEYLLKTSDDPQYKAYLLSNLLDQLVGTLYRQPMYAQFECRLHEMIEKVEAISSNALTSLWYDLNKNYFGDGVIVDDLQRYGCYHIPHFYYNFYVYKYTLGMSVALCFAKKILQGDTADYLAFLHKGGSESPIDELVHGGVDPRENYVYDDAFQFFAEKLQELKDILH</sequence>
<dbReference type="STRING" id="428127.EUBDOL_00200"/>
<dbReference type="Gene3D" id="1.10.287.830">
    <property type="entry name" value="putative peptidase helix hairpin domain like"/>
    <property type="match status" value="1"/>
</dbReference>
<dbReference type="EMBL" id="ABAW02000010">
    <property type="protein sequence ID" value="EDP12291.1"/>
    <property type="molecule type" value="Genomic_DNA"/>
</dbReference>
<dbReference type="GO" id="GO:0046872">
    <property type="term" value="F:metal ion binding"/>
    <property type="evidence" value="ECO:0007669"/>
    <property type="project" value="UniProtKB-UniRule"/>
</dbReference>
<organism evidence="9 10">
    <name type="scientific">Amedibacillus dolichus DSM 3991</name>
    <dbReference type="NCBI Taxonomy" id="428127"/>
    <lineage>
        <taxon>Bacteria</taxon>
        <taxon>Bacillati</taxon>
        <taxon>Bacillota</taxon>
        <taxon>Erysipelotrichia</taxon>
        <taxon>Erysipelotrichales</taxon>
        <taxon>Erysipelotrichaceae</taxon>
        <taxon>Amedibacillus</taxon>
    </lineage>
</organism>
<protein>
    <recommendedName>
        <fullName evidence="6">Oligopeptidase F</fullName>
        <ecNumber evidence="6">3.4.24.-</ecNumber>
    </recommendedName>
</protein>
<evidence type="ECO:0000259" key="8">
    <source>
        <dbReference type="Pfam" id="PF08439"/>
    </source>
</evidence>
<evidence type="ECO:0000313" key="10">
    <source>
        <dbReference type="Proteomes" id="UP000004090"/>
    </source>
</evidence>
<evidence type="ECO:0000313" key="9">
    <source>
        <dbReference type="EMBL" id="EDP12291.1"/>
    </source>
</evidence>
<gene>
    <name evidence="9" type="primary">pepF</name>
    <name evidence="9" type="ORF">EUBDOL_00200</name>
</gene>
<dbReference type="Proteomes" id="UP000004090">
    <property type="component" value="Unassembled WGS sequence"/>
</dbReference>
<name>A8R867_9FIRM</name>
<keyword evidence="3 6" id="KW-0378">Hydrolase</keyword>
<dbReference type="eggNOG" id="COG1164">
    <property type="taxonomic scope" value="Bacteria"/>
</dbReference>
<accession>A8R867</accession>
<dbReference type="NCBIfam" id="TIGR00181">
    <property type="entry name" value="pepF"/>
    <property type="match status" value="1"/>
</dbReference>
<dbReference type="HOGENOM" id="CLU_021290_2_0_9"/>
<comment type="caution">
    <text evidence="9">The sequence shown here is derived from an EMBL/GenBank/DDBJ whole genome shotgun (WGS) entry which is preliminary data.</text>
</comment>
<dbReference type="GO" id="GO:0006508">
    <property type="term" value="P:proteolysis"/>
    <property type="evidence" value="ECO:0007669"/>
    <property type="project" value="UniProtKB-KW"/>
</dbReference>
<dbReference type="Gene3D" id="1.20.140.70">
    <property type="entry name" value="Oligopeptidase f, N-terminal domain"/>
    <property type="match status" value="1"/>
</dbReference>
<keyword evidence="1 6" id="KW-0645">Protease</keyword>
<comment type="cofactor">
    <cofactor evidence="6">
        <name>Zn(2+)</name>
        <dbReference type="ChEBI" id="CHEBI:29105"/>
    </cofactor>
    <text evidence="6">Binds 1 zinc ion.</text>
</comment>
<reference evidence="9 10" key="2">
    <citation type="submission" date="2007-09" db="EMBL/GenBank/DDBJ databases">
        <authorList>
            <person name="Fulton L."/>
            <person name="Clifton S."/>
            <person name="Fulton B."/>
            <person name="Xu J."/>
            <person name="Minx P."/>
            <person name="Pepin K.H."/>
            <person name="Johnson M."/>
            <person name="Thiruvilangam P."/>
            <person name="Bhonagiri V."/>
            <person name="Nash W.E."/>
            <person name="Mardis E.R."/>
            <person name="Wilson R.K."/>
        </authorList>
    </citation>
    <scope>NUCLEOTIDE SEQUENCE [LARGE SCALE GENOMIC DNA]</scope>
    <source>
        <strain evidence="9 10">DSM 3991</strain>
    </source>
</reference>
<dbReference type="PANTHER" id="PTHR11804:SF84">
    <property type="entry name" value="SACCHAROLYSIN"/>
    <property type="match status" value="1"/>
</dbReference>
<reference evidence="9 10" key="1">
    <citation type="submission" date="2007-09" db="EMBL/GenBank/DDBJ databases">
        <title>Draft genome sequence of Eubacterium dolichum (DSM 3991).</title>
        <authorList>
            <person name="Sudarsanam P."/>
            <person name="Ley R."/>
            <person name="Guruge J."/>
            <person name="Turnbaugh P.J."/>
            <person name="Mahowald M."/>
            <person name="Liep D."/>
            <person name="Gordon J."/>
        </authorList>
    </citation>
    <scope>NUCLEOTIDE SEQUENCE [LARGE SCALE GENOMIC DNA]</scope>
    <source>
        <strain evidence="9 10">DSM 3991</strain>
    </source>
</reference>
<keyword evidence="2 6" id="KW-0479">Metal-binding</keyword>
<dbReference type="GO" id="GO:0004222">
    <property type="term" value="F:metalloendopeptidase activity"/>
    <property type="evidence" value="ECO:0007669"/>
    <property type="project" value="UniProtKB-UniRule"/>
</dbReference>
<dbReference type="InterPro" id="IPR001567">
    <property type="entry name" value="Pept_M3A_M3B_dom"/>
</dbReference>
<comment type="similarity">
    <text evidence="6">Belongs to the peptidase M3B family.</text>
</comment>
<dbReference type="PANTHER" id="PTHR11804">
    <property type="entry name" value="PROTEASE M3 THIMET OLIGOPEPTIDASE-RELATED"/>
    <property type="match status" value="1"/>
</dbReference>
<dbReference type="CDD" id="cd09608">
    <property type="entry name" value="M3B_PepF"/>
    <property type="match status" value="1"/>
</dbReference>
<dbReference type="InterPro" id="IPR045090">
    <property type="entry name" value="Pept_M3A_M3B"/>
</dbReference>
<evidence type="ECO:0000256" key="6">
    <source>
        <dbReference type="RuleBase" id="RU368091"/>
    </source>
</evidence>
<dbReference type="AlphaFoldDB" id="A8R867"/>
<keyword evidence="4 6" id="KW-0862">Zinc</keyword>
<evidence type="ECO:0000256" key="3">
    <source>
        <dbReference type="ARBA" id="ARBA00022801"/>
    </source>
</evidence>
<dbReference type="EC" id="3.4.24.-" evidence="6"/>
<dbReference type="SUPFAM" id="SSF55486">
    <property type="entry name" value="Metalloproteases ('zincins'), catalytic domain"/>
    <property type="match status" value="1"/>
</dbReference>
<evidence type="ECO:0000259" key="7">
    <source>
        <dbReference type="Pfam" id="PF01432"/>
    </source>
</evidence>
<evidence type="ECO:0000256" key="1">
    <source>
        <dbReference type="ARBA" id="ARBA00022670"/>
    </source>
</evidence>
<dbReference type="GO" id="GO:0006518">
    <property type="term" value="P:peptide metabolic process"/>
    <property type="evidence" value="ECO:0007669"/>
    <property type="project" value="TreeGrafter"/>
</dbReference>
<feature type="domain" description="Peptidase M3A/M3B catalytic" evidence="7">
    <location>
        <begin position="206"/>
        <end position="581"/>
    </location>
</feature>
<dbReference type="InterPro" id="IPR004438">
    <property type="entry name" value="Peptidase_M3B"/>
</dbReference>